<evidence type="ECO:0000256" key="1">
    <source>
        <dbReference type="ARBA" id="ARBA00022679"/>
    </source>
</evidence>
<dbReference type="InterPro" id="IPR000182">
    <property type="entry name" value="GNAT_dom"/>
</dbReference>
<dbReference type="PROSITE" id="PS51186">
    <property type="entry name" value="GNAT"/>
    <property type="match status" value="1"/>
</dbReference>
<dbReference type="Gene3D" id="3.40.630.30">
    <property type="match status" value="1"/>
</dbReference>
<dbReference type="PANTHER" id="PTHR43626:SF4">
    <property type="entry name" value="GCN5-RELATED N-ACETYLTRANSFERASE 2, CHLOROPLASTIC"/>
    <property type="match status" value="1"/>
</dbReference>
<dbReference type="CDD" id="cd04301">
    <property type="entry name" value="NAT_SF"/>
    <property type="match status" value="1"/>
</dbReference>
<keyword evidence="5" id="KW-1185">Reference proteome</keyword>
<organism evidence="4 5">
    <name type="scientific">Phormidium tenue NIES-30</name>
    <dbReference type="NCBI Taxonomy" id="549789"/>
    <lineage>
        <taxon>Bacteria</taxon>
        <taxon>Bacillati</taxon>
        <taxon>Cyanobacteriota</taxon>
        <taxon>Cyanophyceae</taxon>
        <taxon>Oscillatoriophycideae</taxon>
        <taxon>Oscillatoriales</taxon>
        <taxon>Oscillatoriaceae</taxon>
        <taxon>Phormidium</taxon>
    </lineage>
</organism>
<dbReference type="GO" id="GO:0005737">
    <property type="term" value="C:cytoplasm"/>
    <property type="evidence" value="ECO:0007669"/>
    <property type="project" value="TreeGrafter"/>
</dbReference>
<evidence type="ECO:0000256" key="2">
    <source>
        <dbReference type="ARBA" id="ARBA00023315"/>
    </source>
</evidence>
<name>A0A1U7IZ83_9CYAN</name>
<evidence type="ECO:0000313" key="5">
    <source>
        <dbReference type="Proteomes" id="UP000185557"/>
    </source>
</evidence>
<dbReference type="Pfam" id="PF00583">
    <property type="entry name" value="Acetyltransf_1"/>
    <property type="match status" value="1"/>
</dbReference>
<dbReference type="STRING" id="549789.NIES30_23280"/>
<keyword evidence="2" id="KW-0012">Acyltransferase</keyword>
<dbReference type="SUPFAM" id="SSF55729">
    <property type="entry name" value="Acyl-CoA N-acyltransferases (Nat)"/>
    <property type="match status" value="1"/>
</dbReference>
<dbReference type="Proteomes" id="UP000185557">
    <property type="component" value="Unassembled WGS sequence"/>
</dbReference>
<dbReference type="InterPro" id="IPR045039">
    <property type="entry name" value="NSI-like"/>
</dbReference>
<evidence type="ECO:0000313" key="4">
    <source>
        <dbReference type="EMBL" id="OKH44117.1"/>
    </source>
</evidence>
<dbReference type="InterPro" id="IPR016181">
    <property type="entry name" value="Acyl_CoA_acyltransferase"/>
</dbReference>
<proteinExistence type="predicted"/>
<sequence>MDCSAIQFQYANQFSTADLDQLVKLFQMAAFWAKDRTRQDMETAIAHSYPVVTAWDDATLIGFARATSDGVFRATIWDVVISPDYQGGGLGRRLVETLVAHPHMSCVERVYLMTTHQQGFYKRIGFEENASTTMVLYNSAEIEMLPPLGSPAEAPAEITVG</sequence>
<dbReference type="GO" id="GO:0008080">
    <property type="term" value="F:N-acetyltransferase activity"/>
    <property type="evidence" value="ECO:0007669"/>
    <property type="project" value="InterPro"/>
</dbReference>
<keyword evidence="1 4" id="KW-0808">Transferase</keyword>
<gene>
    <name evidence="4" type="ORF">NIES30_23280</name>
</gene>
<accession>A0A1U7IZ83</accession>
<reference evidence="4 5" key="1">
    <citation type="submission" date="2016-11" db="EMBL/GenBank/DDBJ databases">
        <title>Draft Genome Sequences of Nine Cyanobacterial Strains from Diverse Habitats.</title>
        <authorList>
            <person name="Zhu T."/>
            <person name="Hou S."/>
            <person name="Lu X."/>
            <person name="Hess W.R."/>
        </authorList>
    </citation>
    <scope>NUCLEOTIDE SEQUENCE [LARGE SCALE GENOMIC DNA]</scope>
    <source>
        <strain evidence="4 5">NIES-30</strain>
    </source>
</reference>
<dbReference type="EMBL" id="MRCG01000026">
    <property type="protein sequence ID" value="OKH44117.1"/>
    <property type="molecule type" value="Genomic_DNA"/>
</dbReference>
<dbReference type="AlphaFoldDB" id="A0A1U7IZ83"/>
<protein>
    <submittedName>
        <fullName evidence="4">GNAT family N-acetyltransferase</fullName>
    </submittedName>
</protein>
<dbReference type="PANTHER" id="PTHR43626">
    <property type="entry name" value="ACYL-COA N-ACYLTRANSFERASE"/>
    <property type="match status" value="1"/>
</dbReference>
<comment type="caution">
    <text evidence="4">The sequence shown here is derived from an EMBL/GenBank/DDBJ whole genome shotgun (WGS) entry which is preliminary data.</text>
</comment>
<feature type="domain" description="N-acetyltransferase" evidence="3">
    <location>
        <begin position="6"/>
        <end position="149"/>
    </location>
</feature>
<evidence type="ECO:0000259" key="3">
    <source>
        <dbReference type="PROSITE" id="PS51186"/>
    </source>
</evidence>